<organism evidence="2">
    <name type="scientific">Micromonas pusilla</name>
    <name type="common">Picoplanktonic green alga</name>
    <name type="synonym">Chromulina pusilla</name>
    <dbReference type="NCBI Taxonomy" id="38833"/>
    <lineage>
        <taxon>Eukaryota</taxon>
        <taxon>Viridiplantae</taxon>
        <taxon>Chlorophyta</taxon>
        <taxon>Mamiellophyceae</taxon>
        <taxon>Mamiellales</taxon>
        <taxon>Mamiellaceae</taxon>
        <taxon>Micromonas</taxon>
    </lineage>
</organism>
<dbReference type="InterPro" id="IPR013584">
    <property type="entry name" value="RAP"/>
</dbReference>
<feature type="domain" description="RAP" evidence="1">
    <location>
        <begin position="236"/>
        <end position="307"/>
    </location>
</feature>
<evidence type="ECO:0000313" key="2">
    <source>
        <dbReference type="EMBL" id="CAD8580812.1"/>
    </source>
</evidence>
<sequence>MDAAHLGNVMYCYAACGRRASASAWAVLERAVVAALPVADAASVAHVVYAYARLGVVPGDDATRALDDAAGRTAGSMSARNVANALWSFLALAATRGAPLPRCYGALWRAAGELDTRAMTDVNWCNFFHAYLIHAELIGVSATHAGKKGVHHVDVVLDRPDAAALVDGARHFPPWLAVEAEEAWTRNAFEEVEVSSGHREVAEALTRLGIGHEMECLTDDEYFSLDLYVPEHDCAIEVDGPTHFVDEIVALREREGGDDLVGRVTRRTTATELRDMFLRKRHGRVVTMPWFELDECVSREERAAYVAGKLRAAGIEL</sequence>
<reference evidence="2" key="1">
    <citation type="submission" date="2021-01" db="EMBL/GenBank/DDBJ databases">
        <authorList>
            <person name="Corre E."/>
            <person name="Pelletier E."/>
            <person name="Niang G."/>
            <person name="Scheremetjew M."/>
            <person name="Finn R."/>
            <person name="Kale V."/>
            <person name="Holt S."/>
            <person name="Cochrane G."/>
            <person name="Meng A."/>
            <person name="Brown T."/>
            <person name="Cohen L."/>
        </authorList>
    </citation>
    <scope>NUCLEOTIDE SEQUENCE</scope>
    <source>
        <strain evidence="2">CCMP494</strain>
    </source>
</reference>
<accession>A0A7S0KGE6</accession>
<dbReference type="AlphaFoldDB" id="A0A7S0KGE6"/>
<dbReference type="Pfam" id="PF08373">
    <property type="entry name" value="RAP"/>
    <property type="match status" value="1"/>
</dbReference>
<proteinExistence type="predicted"/>
<name>A0A7S0KGE6_MICPS</name>
<gene>
    <name evidence="2" type="ORF">MSP1404_LOCUS2809</name>
</gene>
<evidence type="ECO:0000259" key="1">
    <source>
        <dbReference type="Pfam" id="PF08373"/>
    </source>
</evidence>
<protein>
    <recommendedName>
        <fullName evidence="1">RAP domain-containing protein</fullName>
    </recommendedName>
</protein>
<dbReference type="EMBL" id="HBEV01003738">
    <property type="protein sequence ID" value="CAD8580812.1"/>
    <property type="molecule type" value="Transcribed_RNA"/>
</dbReference>